<feature type="non-terminal residue" evidence="1">
    <location>
        <position position="86"/>
    </location>
</feature>
<organism evidence="1 2">
    <name type="scientific">Nephila pilipes</name>
    <name type="common">Giant wood spider</name>
    <name type="synonym">Nephila maculata</name>
    <dbReference type="NCBI Taxonomy" id="299642"/>
    <lineage>
        <taxon>Eukaryota</taxon>
        <taxon>Metazoa</taxon>
        <taxon>Ecdysozoa</taxon>
        <taxon>Arthropoda</taxon>
        <taxon>Chelicerata</taxon>
        <taxon>Arachnida</taxon>
        <taxon>Araneae</taxon>
        <taxon>Araneomorphae</taxon>
        <taxon>Entelegynae</taxon>
        <taxon>Araneoidea</taxon>
        <taxon>Nephilidae</taxon>
        <taxon>Nephila</taxon>
    </lineage>
</organism>
<keyword evidence="2" id="KW-1185">Reference proteome</keyword>
<dbReference type="EMBL" id="BMAW01011547">
    <property type="protein sequence ID" value="GFT24364.1"/>
    <property type="molecule type" value="Genomic_DNA"/>
</dbReference>
<dbReference type="AlphaFoldDB" id="A0A8X6NP90"/>
<comment type="caution">
    <text evidence="1">The sequence shown here is derived from an EMBL/GenBank/DDBJ whole genome shotgun (WGS) entry which is preliminary data.</text>
</comment>
<reference evidence="1" key="1">
    <citation type="submission" date="2020-08" db="EMBL/GenBank/DDBJ databases">
        <title>Multicomponent nature underlies the extraordinary mechanical properties of spider dragline silk.</title>
        <authorList>
            <person name="Kono N."/>
            <person name="Nakamura H."/>
            <person name="Mori M."/>
            <person name="Yoshida Y."/>
            <person name="Ohtoshi R."/>
            <person name="Malay A.D."/>
            <person name="Moran D.A.P."/>
            <person name="Tomita M."/>
            <person name="Numata K."/>
            <person name="Arakawa K."/>
        </authorList>
    </citation>
    <scope>NUCLEOTIDE SEQUENCE</scope>
</reference>
<protein>
    <submittedName>
        <fullName evidence="1">Uncharacterized protein</fullName>
    </submittedName>
</protein>
<dbReference type="Proteomes" id="UP000887013">
    <property type="component" value="Unassembled WGS sequence"/>
</dbReference>
<evidence type="ECO:0000313" key="2">
    <source>
        <dbReference type="Proteomes" id="UP000887013"/>
    </source>
</evidence>
<evidence type="ECO:0000313" key="1">
    <source>
        <dbReference type="EMBL" id="GFT24364.1"/>
    </source>
</evidence>
<accession>A0A8X6NP90</accession>
<proteinExistence type="predicted"/>
<sequence>MNFAQVRACLILNLGYKHEKAVGALEAAFALVRPKRVRMNIFNTLKAQLRSNKAQFGNLLNTVDFLHAPLQHRSKNTIKTVDYSKK</sequence>
<gene>
    <name evidence="1" type="ORF">NPIL_285331</name>
</gene>
<name>A0A8X6NP90_NEPPI</name>